<feature type="region of interest" description="Disordered" evidence="5">
    <location>
        <begin position="28"/>
        <end position="49"/>
    </location>
</feature>
<evidence type="ECO:0000256" key="2">
    <source>
        <dbReference type="ARBA" id="ARBA00022723"/>
    </source>
</evidence>
<sequence>MKHTHKLLILMFSFVLFSCGNDKKNNQVDYSSKKAPVKKEVQKEKPKEAPAVKKEAMANVDLSNKGIGPVKSLDISGAIDQKLADEGKELFKNKCSACHRTNRKFIGPNPTGVFDRRSPEWVMNMIINPEEMLKKDPIAKALLIEYNGSPMANQNVSEKEARAIVEYFRTLK</sequence>
<gene>
    <name evidence="7" type="ORF">D6T69_01495</name>
</gene>
<keyword evidence="2 4" id="KW-0479">Metal-binding</keyword>
<dbReference type="EMBL" id="CP032548">
    <property type="protein sequence ID" value="AZJ34270.1"/>
    <property type="molecule type" value="Genomic_DNA"/>
</dbReference>
<accession>A0A3Q8RPV1</accession>
<reference evidence="7 8" key="1">
    <citation type="submission" date="2018-09" db="EMBL/GenBank/DDBJ databases">
        <title>Insights into the microbiota of Asian seabass (Lates calcarifer) with tenacibaculosis symptoms and description of sp. nov. Tenacibaculum singaporense.</title>
        <authorList>
            <person name="Miyake S."/>
            <person name="Soh M."/>
            <person name="Azman M.N."/>
            <person name="Ngoh S.Y."/>
            <person name="Orban L."/>
        </authorList>
    </citation>
    <scope>NUCLEOTIDE SEQUENCE [LARGE SCALE GENOMIC DNA]</scope>
    <source>
        <strain evidence="7 8">DSM 106434</strain>
    </source>
</reference>
<evidence type="ECO:0000256" key="1">
    <source>
        <dbReference type="ARBA" id="ARBA00022617"/>
    </source>
</evidence>
<proteinExistence type="predicted"/>
<keyword evidence="1 4" id="KW-0349">Heme</keyword>
<dbReference type="GO" id="GO:0020037">
    <property type="term" value="F:heme binding"/>
    <property type="evidence" value="ECO:0007669"/>
    <property type="project" value="InterPro"/>
</dbReference>
<dbReference type="PROSITE" id="PS51257">
    <property type="entry name" value="PROKAR_LIPOPROTEIN"/>
    <property type="match status" value="1"/>
</dbReference>
<evidence type="ECO:0000256" key="3">
    <source>
        <dbReference type="ARBA" id="ARBA00023004"/>
    </source>
</evidence>
<dbReference type="GO" id="GO:0046872">
    <property type="term" value="F:metal ion binding"/>
    <property type="evidence" value="ECO:0007669"/>
    <property type="project" value="UniProtKB-KW"/>
</dbReference>
<dbReference type="KEGG" id="tsig:D6T69_01495"/>
<evidence type="ECO:0000313" key="7">
    <source>
        <dbReference type="EMBL" id="AZJ34270.1"/>
    </source>
</evidence>
<keyword evidence="3 4" id="KW-0408">Iron</keyword>
<dbReference type="PROSITE" id="PS51007">
    <property type="entry name" value="CYTC"/>
    <property type="match status" value="1"/>
</dbReference>
<dbReference type="GO" id="GO:0009055">
    <property type="term" value="F:electron transfer activity"/>
    <property type="evidence" value="ECO:0007669"/>
    <property type="project" value="InterPro"/>
</dbReference>
<dbReference type="Pfam" id="PF00034">
    <property type="entry name" value="Cytochrom_C"/>
    <property type="match status" value="1"/>
</dbReference>
<dbReference type="Proteomes" id="UP000274593">
    <property type="component" value="Chromosome"/>
</dbReference>
<dbReference type="InterPro" id="IPR009056">
    <property type="entry name" value="Cyt_c-like_dom"/>
</dbReference>
<evidence type="ECO:0000256" key="4">
    <source>
        <dbReference type="PROSITE-ProRule" id="PRU00433"/>
    </source>
</evidence>
<evidence type="ECO:0000313" key="8">
    <source>
        <dbReference type="Proteomes" id="UP000274593"/>
    </source>
</evidence>
<organism evidence="7 8">
    <name type="scientific">Tenacibaculum singaporense</name>
    <dbReference type="NCBI Taxonomy" id="2358479"/>
    <lineage>
        <taxon>Bacteria</taxon>
        <taxon>Pseudomonadati</taxon>
        <taxon>Bacteroidota</taxon>
        <taxon>Flavobacteriia</taxon>
        <taxon>Flavobacteriales</taxon>
        <taxon>Flavobacteriaceae</taxon>
        <taxon>Tenacibaculum</taxon>
    </lineage>
</organism>
<dbReference type="SUPFAM" id="SSF46626">
    <property type="entry name" value="Cytochrome c"/>
    <property type="match status" value="1"/>
</dbReference>
<feature type="domain" description="Cytochrome c" evidence="6">
    <location>
        <begin position="82"/>
        <end position="172"/>
    </location>
</feature>
<dbReference type="RefSeq" id="WP_125066121.1">
    <property type="nucleotide sequence ID" value="NZ_CP032548.1"/>
</dbReference>
<dbReference type="InterPro" id="IPR036909">
    <property type="entry name" value="Cyt_c-like_dom_sf"/>
</dbReference>
<feature type="compositionally biased region" description="Basic and acidic residues" evidence="5">
    <location>
        <begin position="37"/>
        <end position="49"/>
    </location>
</feature>
<keyword evidence="8" id="KW-1185">Reference proteome</keyword>
<dbReference type="Gene3D" id="1.10.760.10">
    <property type="entry name" value="Cytochrome c-like domain"/>
    <property type="match status" value="1"/>
</dbReference>
<name>A0A3Q8RPV1_9FLAO</name>
<evidence type="ECO:0000259" key="6">
    <source>
        <dbReference type="PROSITE" id="PS51007"/>
    </source>
</evidence>
<evidence type="ECO:0000256" key="5">
    <source>
        <dbReference type="SAM" id="MobiDB-lite"/>
    </source>
</evidence>
<protein>
    <submittedName>
        <fullName evidence="7">Cytochrome c</fullName>
    </submittedName>
</protein>
<dbReference type="AlphaFoldDB" id="A0A3Q8RPV1"/>